<keyword evidence="4 7" id="KW-0812">Transmembrane</keyword>
<evidence type="ECO:0000256" key="2">
    <source>
        <dbReference type="ARBA" id="ARBA00005801"/>
    </source>
</evidence>
<feature type="transmembrane region" description="Helical" evidence="7">
    <location>
        <begin position="246"/>
        <end position="268"/>
    </location>
</feature>
<keyword evidence="11" id="KW-1185">Reference proteome</keyword>
<comment type="subcellular location">
    <subcellularLocation>
        <location evidence="1">Cell membrane</location>
        <topology evidence="1">Multi-pass membrane protein</topology>
    </subcellularLocation>
</comment>
<keyword evidence="3" id="KW-1003">Cell membrane</keyword>
<dbReference type="Gene3D" id="1.20.120.1220">
    <property type="match status" value="1"/>
</dbReference>
<feature type="transmembrane region" description="Helical" evidence="7">
    <location>
        <begin position="192"/>
        <end position="212"/>
    </location>
</feature>
<proteinExistence type="inferred from homology"/>
<feature type="transmembrane region" description="Helical" evidence="7">
    <location>
        <begin position="298"/>
        <end position="316"/>
    </location>
</feature>
<dbReference type="InterPro" id="IPR050882">
    <property type="entry name" value="Prepilin_peptidase/N-MTase"/>
</dbReference>
<evidence type="ECO:0000256" key="6">
    <source>
        <dbReference type="ARBA" id="ARBA00023136"/>
    </source>
</evidence>
<dbReference type="GO" id="GO:0005886">
    <property type="term" value="C:plasma membrane"/>
    <property type="evidence" value="ECO:0007669"/>
    <property type="project" value="UniProtKB-SubCell"/>
</dbReference>
<comment type="similarity">
    <text evidence="2">Belongs to the peptidase A24 family.</text>
</comment>
<evidence type="ECO:0000256" key="1">
    <source>
        <dbReference type="ARBA" id="ARBA00004651"/>
    </source>
</evidence>
<feature type="transmembrane region" description="Helical" evidence="7">
    <location>
        <begin position="123"/>
        <end position="144"/>
    </location>
</feature>
<reference evidence="10 11" key="1">
    <citation type="submission" date="2019-02" db="EMBL/GenBank/DDBJ databases">
        <title>Deep-cultivation of Planctomycetes and their phenomic and genomic characterization uncovers novel biology.</title>
        <authorList>
            <person name="Wiegand S."/>
            <person name="Jogler M."/>
            <person name="Boedeker C."/>
            <person name="Pinto D."/>
            <person name="Vollmers J."/>
            <person name="Rivas-Marin E."/>
            <person name="Kohn T."/>
            <person name="Peeters S.H."/>
            <person name="Heuer A."/>
            <person name="Rast P."/>
            <person name="Oberbeckmann S."/>
            <person name="Bunk B."/>
            <person name="Jeske O."/>
            <person name="Meyerdierks A."/>
            <person name="Storesund J.E."/>
            <person name="Kallscheuer N."/>
            <person name="Luecker S."/>
            <person name="Lage O.M."/>
            <person name="Pohl T."/>
            <person name="Merkel B.J."/>
            <person name="Hornburger P."/>
            <person name="Mueller R.-W."/>
            <person name="Bruemmer F."/>
            <person name="Labrenz M."/>
            <person name="Spormann A.M."/>
            <person name="Op den Camp H."/>
            <person name="Overmann J."/>
            <person name="Amann R."/>
            <person name="Jetten M.S.M."/>
            <person name="Mascher T."/>
            <person name="Medema M.H."/>
            <person name="Devos D.P."/>
            <person name="Kaster A.-K."/>
            <person name="Ovreas L."/>
            <person name="Rohde M."/>
            <person name="Galperin M.Y."/>
            <person name="Jogler C."/>
        </authorList>
    </citation>
    <scope>NUCLEOTIDE SEQUENCE [LARGE SCALE GENOMIC DNA]</scope>
    <source>
        <strain evidence="10 11">Poly30</strain>
    </source>
</reference>
<dbReference type="EMBL" id="CP036434">
    <property type="protein sequence ID" value="QDV08361.1"/>
    <property type="molecule type" value="Genomic_DNA"/>
</dbReference>
<sequence length="327" mass="35235">MTTPFVALWADGPGSGAFLALPPMDTAFFGVIWSILGLFVGSFLNVCIYRFPEEDLSVFRPARSHCPKCDRQLTWSENIPVLSWLFQRAQCRGCKAPIHWRYPLVELLGCAVFYASWRMAPTGAYGVLIVSSVVLAGLIVATFVDFDRYEIPDQVSIGGMWAAPVASWLVPALHASGPVALSMAAGGQVDSVAALAECFAGMALGGGFLYAVGWIGSKLYGVDAMGFGDVKLMAAGGGFIGVKGVAAALIIAVVVASVFGILNMLRFYHVVRSRQRRRKTVNRGVMDAIRTARIFGRYLPFGPYLALGIGIVLLDWKDVLTLLPFGL</sequence>
<evidence type="ECO:0000313" key="11">
    <source>
        <dbReference type="Proteomes" id="UP000320390"/>
    </source>
</evidence>
<dbReference type="OrthoDB" id="9789291at2"/>
<dbReference type="InterPro" id="IPR000045">
    <property type="entry name" value="Prepilin_IV_endopep_pep"/>
</dbReference>
<evidence type="ECO:0000259" key="8">
    <source>
        <dbReference type="Pfam" id="PF01478"/>
    </source>
</evidence>
<evidence type="ECO:0000256" key="3">
    <source>
        <dbReference type="ARBA" id="ARBA00022475"/>
    </source>
</evidence>
<dbReference type="RefSeq" id="WP_145200878.1">
    <property type="nucleotide sequence ID" value="NZ_CP036434.1"/>
</dbReference>
<protein>
    <submittedName>
        <fullName evidence="10">Leader peptidase PppA</fullName>
    </submittedName>
</protein>
<dbReference type="PANTHER" id="PTHR30487:SF0">
    <property type="entry name" value="PREPILIN LEADER PEPTIDASE_N-METHYLTRANSFERASE-RELATED"/>
    <property type="match status" value="1"/>
</dbReference>
<dbReference type="InterPro" id="IPR010627">
    <property type="entry name" value="Prepilin_pept_A24_N"/>
</dbReference>
<dbReference type="Pfam" id="PF01478">
    <property type="entry name" value="Peptidase_A24"/>
    <property type="match status" value="1"/>
</dbReference>
<name>A0A518EWC2_9BACT</name>
<dbReference type="GO" id="GO:0004190">
    <property type="term" value="F:aspartic-type endopeptidase activity"/>
    <property type="evidence" value="ECO:0007669"/>
    <property type="project" value="InterPro"/>
</dbReference>
<evidence type="ECO:0000256" key="4">
    <source>
        <dbReference type="ARBA" id="ARBA00022692"/>
    </source>
</evidence>
<dbReference type="AlphaFoldDB" id="A0A518EWC2"/>
<evidence type="ECO:0000313" key="10">
    <source>
        <dbReference type="EMBL" id="QDV08361.1"/>
    </source>
</evidence>
<dbReference type="PANTHER" id="PTHR30487">
    <property type="entry name" value="TYPE 4 PREPILIN-LIKE PROTEINS LEADER PEPTIDE-PROCESSING ENZYME"/>
    <property type="match status" value="1"/>
</dbReference>
<dbReference type="Pfam" id="PF06750">
    <property type="entry name" value="A24_N_bact"/>
    <property type="match status" value="1"/>
</dbReference>
<keyword evidence="6 7" id="KW-0472">Membrane</keyword>
<feature type="domain" description="Prepilin type IV endopeptidase peptidase" evidence="8">
    <location>
        <begin position="133"/>
        <end position="261"/>
    </location>
</feature>
<gene>
    <name evidence="10" type="primary">pppA</name>
    <name evidence="10" type="ORF">Poly30_38990</name>
</gene>
<accession>A0A518EWC2</accession>
<evidence type="ECO:0000256" key="7">
    <source>
        <dbReference type="SAM" id="Phobius"/>
    </source>
</evidence>
<evidence type="ECO:0000256" key="5">
    <source>
        <dbReference type="ARBA" id="ARBA00022989"/>
    </source>
</evidence>
<evidence type="ECO:0000259" key="9">
    <source>
        <dbReference type="Pfam" id="PF06750"/>
    </source>
</evidence>
<feature type="domain" description="Prepilin peptidase A24 N-terminal" evidence="9">
    <location>
        <begin position="35"/>
        <end position="116"/>
    </location>
</feature>
<feature type="transmembrane region" description="Helical" evidence="7">
    <location>
        <begin position="165"/>
        <end position="186"/>
    </location>
</feature>
<keyword evidence="5 7" id="KW-1133">Transmembrane helix</keyword>
<dbReference type="GO" id="GO:0006465">
    <property type="term" value="P:signal peptide processing"/>
    <property type="evidence" value="ECO:0007669"/>
    <property type="project" value="TreeGrafter"/>
</dbReference>
<feature type="transmembrane region" description="Helical" evidence="7">
    <location>
        <begin position="27"/>
        <end position="51"/>
    </location>
</feature>
<dbReference type="Proteomes" id="UP000320390">
    <property type="component" value="Chromosome"/>
</dbReference>
<organism evidence="10 11">
    <name type="scientific">Saltatorellus ferox</name>
    <dbReference type="NCBI Taxonomy" id="2528018"/>
    <lineage>
        <taxon>Bacteria</taxon>
        <taxon>Pseudomonadati</taxon>
        <taxon>Planctomycetota</taxon>
        <taxon>Planctomycetia</taxon>
        <taxon>Planctomycetia incertae sedis</taxon>
        <taxon>Saltatorellus</taxon>
    </lineage>
</organism>